<name>A0A1M2V2X4_TRAPU</name>
<proteinExistence type="predicted"/>
<organism evidence="1 2">
    <name type="scientific">Trametes pubescens</name>
    <name type="common">White-rot fungus</name>
    <dbReference type="NCBI Taxonomy" id="154538"/>
    <lineage>
        <taxon>Eukaryota</taxon>
        <taxon>Fungi</taxon>
        <taxon>Dikarya</taxon>
        <taxon>Basidiomycota</taxon>
        <taxon>Agaricomycotina</taxon>
        <taxon>Agaricomycetes</taxon>
        <taxon>Polyporales</taxon>
        <taxon>Polyporaceae</taxon>
        <taxon>Trametes</taxon>
    </lineage>
</organism>
<evidence type="ECO:0000313" key="2">
    <source>
        <dbReference type="Proteomes" id="UP000184267"/>
    </source>
</evidence>
<evidence type="ECO:0000313" key="1">
    <source>
        <dbReference type="EMBL" id="OJT01886.1"/>
    </source>
</evidence>
<gene>
    <name evidence="1" type="ORF">TRAPUB_7663</name>
</gene>
<dbReference type="OrthoDB" id="3016366at2759"/>
<keyword evidence="2" id="KW-1185">Reference proteome</keyword>
<dbReference type="AlphaFoldDB" id="A0A1M2V2X4"/>
<reference evidence="1 2" key="1">
    <citation type="submission" date="2016-10" db="EMBL/GenBank/DDBJ databases">
        <title>Genome sequence of the basidiomycete white-rot fungus Trametes pubescens.</title>
        <authorList>
            <person name="Makela M.R."/>
            <person name="Granchi Z."/>
            <person name="Peng M."/>
            <person name="De Vries R.P."/>
            <person name="Grigoriev I."/>
            <person name="Riley R."/>
            <person name="Hilden K."/>
        </authorList>
    </citation>
    <scope>NUCLEOTIDE SEQUENCE [LARGE SCALE GENOMIC DNA]</scope>
    <source>
        <strain evidence="1 2">FBCC735</strain>
    </source>
</reference>
<protein>
    <submittedName>
        <fullName evidence="1">Uncharacterized protein</fullName>
    </submittedName>
</protein>
<dbReference type="Proteomes" id="UP000184267">
    <property type="component" value="Unassembled WGS sequence"/>
</dbReference>
<accession>A0A1M2V2X4</accession>
<sequence>MQSIVPTRRAPRTPFIIDARLVVGGIYVIVHALGAPGEDMRMHWGLYHHCHPSDGGYKMHIKDNTGIPGLWSYDHEFTASLMKSFLLVGVMRIGHCAIDNNAALRQITERISRSQAPPGFSQLTCRTWVLTAVRGFRDASYVQCQSVTALETEITAWGREHYHAALNAQQPRPIVDSSLCVLPPAP</sequence>
<dbReference type="OMA" id="QEIRDWG"/>
<dbReference type="EMBL" id="MNAD01001715">
    <property type="protein sequence ID" value="OJT01886.1"/>
    <property type="molecule type" value="Genomic_DNA"/>
</dbReference>
<comment type="caution">
    <text evidence="1">The sequence shown here is derived from an EMBL/GenBank/DDBJ whole genome shotgun (WGS) entry which is preliminary data.</text>
</comment>